<dbReference type="AlphaFoldDB" id="A0A0W0Y564"/>
<dbReference type="PATRIC" id="fig|45073.5.peg.1005"/>
<proteinExistence type="predicted"/>
<protein>
    <submittedName>
        <fullName evidence="1">Ankyrin repeats (3 copies)</fullName>
    </submittedName>
</protein>
<name>A0A0W0Y564_9GAMM</name>
<dbReference type="PANTHER" id="PTHR24121:SF21">
    <property type="entry name" value="ANKYRIN REPEAT FAMILY PROTEIN"/>
    <property type="match status" value="1"/>
</dbReference>
<dbReference type="RefSeq" id="WP_058507041.1">
    <property type="nucleotide sequence ID" value="NZ_CAAAIK010000006.1"/>
</dbReference>
<dbReference type="EMBL" id="LNYS01000006">
    <property type="protein sequence ID" value="KTD52109.1"/>
    <property type="molecule type" value="Genomic_DNA"/>
</dbReference>
<dbReference type="SUPFAM" id="SSF48403">
    <property type="entry name" value="Ankyrin repeat"/>
    <property type="match status" value="1"/>
</dbReference>
<dbReference type="OrthoDB" id="9903335at2"/>
<dbReference type="Proteomes" id="UP000054618">
    <property type="component" value="Unassembled WGS sequence"/>
</dbReference>
<accession>A0A0W0Y564</accession>
<dbReference type="InterPro" id="IPR036770">
    <property type="entry name" value="Ankyrin_rpt-contain_sf"/>
</dbReference>
<comment type="caution">
    <text evidence="1">The sequence shown here is derived from an EMBL/GenBank/DDBJ whole genome shotgun (WGS) entry which is preliminary data.</text>
</comment>
<dbReference type="PANTHER" id="PTHR24121">
    <property type="entry name" value="NO MECHANORECEPTOR POTENTIAL C, ISOFORM D-RELATED"/>
    <property type="match status" value="1"/>
</dbReference>
<sequence>MRLFGAKSVEELQNMLETLDDKSELSQINSENQTPIMFYAAKSDWDKVAAFTCITEVSEGDAEQFGRAALLAAKAGKMELAIRLLKINNASREERIGRWNILHYAALHAPYPNSSTEKKAIALRWIQKLLALPGIQPSCSHTTDNGYTPILLAAYFKKWYLVEAFINGFNDVEDSQAYAEVIFRAEDEGLTELSGKILAGISPETLWLYENEERKREVSPLHLAILRGNKEAIINFAKEPCLSRCTARTLQNRAGFSPVRLAAQLRDWNTVEFLTKEQTDETDRLQYGSAMVSAAHHKQFELASALAAKGANLDWKFNNTENGAINAFHIAVQENQEKFLVALAVRYNQSTSKDSLLVKYENRTPIEWAVDLKHWHLLPHFAKMTPSDPQAAGYTAAYEAARAANALKTEELELLWEAAYPELVPAENERFVAAFKKIYQALYMGQSSWFKSSNFIDQHLTLTRADIRQHIAERPFSRSKFAAELTLKYKDRMDDINLVREIHQYAYQHSGFFKRSLNGHELLTDNAKTVIENADADSRTGLIRTGLGL</sequence>
<reference evidence="1 2" key="1">
    <citation type="submission" date="2015-11" db="EMBL/GenBank/DDBJ databases">
        <title>Genomic analysis of 38 Legionella species identifies large and diverse effector repertoires.</title>
        <authorList>
            <person name="Burstein D."/>
            <person name="Amaro F."/>
            <person name="Zusman T."/>
            <person name="Lifshitz Z."/>
            <person name="Cohen O."/>
            <person name="Gilbert J.A."/>
            <person name="Pupko T."/>
            <person name="Shuman H.A."/>
            <person name="Segal G."/>
        </authorList>
    </citation>
    <scope>NUCLEOTIDE SEQUENCE [LARGE SCALE GENOMIC DNA]</scope>
    <source>
        <strain evidence="1 2">CDC#1442-AUS-E</strain>
    </source>
</reference>
<evidence type="ECO:0000313" key="1">
    <source>
        <dbReference type="EMBL" id="KTD52109.1"/>
    </source>
</evidence>
<gene>
    <name evidence="1" type="ORF">Lqui_0953</name>
</gene>
<organism evidence="1 2">
    <name type="scientific">Legionella quinlivanii</name>
    <dbReference type="NCBI Taxonomy" id="45073"/>
    <lineage>
        <taxon>Bacteria</taxon>
        <taxon>Pseudomonadati</taxon>
        <taxon>Pseudomonadota</taxon>
        <taxon>Gammaproteobacteria</taxon>
        <taxon>Legionellales</taxon>
        <taxon>Legionellaceae</taxon>
        <taxon>Legionella</taxon>
    </lineage>
</organism>
<dbReference type="Gene3D" id="1.25.40.20">
    <property type="entry name" value="Ankyrin repeat-containing domain"/>
    <property type="match status" value="1"/>
</dbReference>
<dbReference type="STRING" id="45073.Lqui_0953"/>
<evidence type="ECO:0000313" key="2">
    <source>
        <dbReference type="Proteomes" id="UP000054618"/>
    </source>
</evidence>
<keyword evidence="2" id="KW-1185">Reference proteome</keyword>